<organism evidence="4 5">
    <name type="scientific">Ridgeia piscesae</name>
    <name type="common">Tubeworm</name>
    <dbReference type="NCBI Taxonomy" id="27915"/>
    <lineage>
        <taxon>Eukaryota</taxon>
        <taxon>Metazoa</taxon>
        <taxon>Spiralia</taxon>
        <taxon>Lophotrochozoa</taxon>
        <taxon>Annelida</taxon>
        <taxon>Polychaeta</taxon>
        <taxon>Sedentaria</taxon>
        <taxon>Canalipalpata</taxon>
        <taxon>Sabellida</taxon>
        <taxon>Siboglinidae</taxon>
        <taxon>Ridgeia</taxon>
    </lineage>
</organism>
<keyword evidence="2" id="KW-0472">Membrane</keyword>
<evidence type="ECO:0000256" key="2">
    <source>
        <dbReference type="SAM" id="Phobius"/>
    </source>
</evidence>
<dbReference type="Proteomes" id="UP001209878">
    <property type="component" value="Unassembled WGS sequence"/>
</dbReference>
<protein>
    <submittedName>
        <fullName evidence="4">Uncharacterized protein</fullName>
    </submittedName>
</protein>
<keyword evidence="2" id="KW-1133">Transmembrane helix</keyword>
<feature type="region of interest" description="Disordered" evidence="1">
    <location>
        <begin position="253"/>
        <end position="272"/>
    </location>
</feature>
<evidence type="ECO:0000256" key="1">
    <source>
        <dbReference type="SAM" id="MobiDB-lite"/>
    </source>
</evidence>
<accession>A0AAD9KBK0</accession>
<comment type="caution">
    <text evidence="4">The sequence shown here is derived from an EMBL/GenBank/DDBJ whole genome shotgun (WGS) entry which is preliminary data.</text>
</comment>
<evidence type="ECO:0000313" key="5">
    <source>
        <dbReference type="Proteomes" id="UP001209878"/>
    </source>
</evidence>
<feature type="chain" id="PRO_5041972146" evidence="3">
    <location>
        <begin position="28"/>
        <end position="272"/>
    </location>
</feature>
<reference evidence="4" key="1">
    <citation type="journal article" date="2023" name="Mol. Biol. Evol.">
        <title>Third-Generation Sequencing Reveals the Adaptive Role of the Epigenome in Three Deep-Sea Polychaetes.</title>
        <authorList>
            <person name="Perez M."/>
            <person name="Aroh O."/>
            <person name="Sun Y."/>
            <person name="Lan Y."/>
            <person name="Juniper S.K."/>
            <person name="Young C.R."/>
            <person name="Angers B."/>
            <person name="Qian P.Y."/>
        </authorList>
    </citation>
    <scope>NUCLEOTIDE SEQUENCE</scope>
    <source>
        <strain evidence="4">R07B-5</strain>
    </source>
</reference>
<dbReference type="AlphaFoldDB" id="A0AAD9KBK0"/>
<evidence type="ECO:0000313" key="4">
    <source>
        <dbReference type="EMBL" id="KAK2167655.1"/>
    </source>
</evidence>
<feature type="signal peptide" evidence="3">
    <location>
        <begin position="1"/>
        <end position="27"/>
    </location>
</feature>
<keyword evidence="5" id="KW-1185">Reference proteome</keyword>
<gene>
    <name evidence="4" type="ORF">NP493_1266g00011</name>
</gene>
<dbReference type="EMBL" id="JAODUO010001265">
    <property type="protein sequence ID" value="KAK2167655.1"/>
    <property type="molecule type" value="Genomic_DNA"/>
</dbReference>
<feature type="transmembrane region" description="Helical" evidence="2">
    <location>
        <begin position="202"/>
        <end position="227"/>
    </location>
</feature>
<proteinExistence type="predicted"/>
<keyword evidence="2" id="KW-0812">Transmembrane</keyword>
<sequence length="272" mass="30302">MASGHWVEALLRTICCLVLSLATGAIGSDTFVPNKLMHSSHRVLLVKHQILTIGRVQAISAYMLIASPVRVQLWRSIGNVTYILDWQKELSAPQFFGRNVVTLDEEEWFDVTPYHRLGIFSEVDPGPILYGVADVPMVVLSASRFPDGATSPQLGSMQTFDQLELPIRFAVDVCNTTGTLRYGINRNGINRVQETEIFNERMLLGCIVWLIILSIVLITVVLILVCIHLRPRRKEGITDVPGELFMVIEDQPDADTTSDRPVTPVATGSTRF</sequence>
<name>A0AAD9KBK0_RIDPI</name>
<keyword evidence="3" id="KW-0732">Signal</keyword>
<evidence type="ECO:0000256" key="3">
    <source>
        <dbReference type="SAM" id="SignalP"/>
    </source>
</evidence>